<name>A0ABW2IK20_9PROT</name>
<reference evidence="6" key="1">
    <citation type="journal article" date="2019" name="Int. J. Syst. Evol. Microbiol.">
        <title>The Global Catalogue of Microorganisms (GCM) 10K type strain sequencing project: providing services to taxonomists for standard genome sequencing and annotation.</title>
        <authorList>
            <consortium name="The Broad Institute Genomics Platform"/>
            <consortium name="The Broad Institute Genome Sequencing Center for Infectious Disease"/>
            <person name="Wu L."/>
            <person name="Ma J."/>
        </authorList>
    </citation>
    <scope>NUCLEOTIDE SEQUENCE [LARGE SCALE GENOMIC DNA]</scope>
    <source>
        <strain evidence="6">CCUG 51308</strain>
    </source>
</reference>
<keyword evidence="6" id="KW-1185">Reference proteome</keyword>
<organism evidence="5 6">
    <name type="scientific">Hirschia litorea</name>
    <dbReference type="NCBI Taxonomy" id="1199156"/>
    <lineage>
        <taxon>Bacteria</taxon>
        <taxon>Pseudomonadati</taxon>
        <taxon>Pseudomonadota</taxon>
        <taxon>Alphaproteobacteria</taxon>
        <taxon>Hyphomonadales</taxon>
        <taxon>Hyphomonadaceae</taxon>
        <taxon>Hirschia</taxon>
    </lineage>
</organism>
<comment type="caution">
    <text evidence="5">The sequence shown here is derived from an EMBL/GenBank/DDBJ whole genome shotgun (WGS) entry which is preliminary data.</text>
</comment>
<dbReference type="EMBL" id="JBHTBR010000004">
    <property type="protein sequence ID" value="MFC7291494.1"/>
    <property type="molecule type" value="Genomic_DNA"/>
</dbReference>
<keyword evidence="2" id="KW-0238">DNA-binding</keyword>
<feature type="domain" description="HTH araC/xylS-type" evidence="4">
    <location>
        <begin position="156"/>
        <end position="243"/>
    </location>
</feature>
<dbReference type="PROSITE" id="PS01124">
    <property type="entry name" value="HTH_ARAC_FAMILY_2"/>
    <property type="match status" value="1"/>
</dbReference>
<proteinExistence type="predicted"/>
<keyword evidence="3" id="KW-0804">Transcription</keyword>
<evidence type="ECO:0000256" key="2">
    <source>
        <dbReference type="ARBA" id="ARBA00023125"/>
    </source>
</evidence>
<evidence type="ECO:0000313" key="5">
    <source>
        <dbReference type="EMBL" id="MFC7291494.1"/>
    </source>
</evidence>
<dbReference type="SMART" id="SM00342">
    <property type="entry name" value="HTH_ARAC"/>
    <property type="match status" value="1"/>
</dbReference>
<dbReference type="Gene3D" id="1.10.10.60">
    <property type="entry name" value="Homeodomain-like"/>
    <property type="match status" value="2"/>
</dbReference>
<dbReference type="Proteomes" id="UP001596492">
    <property type="component" value="Unassembled WGS sequence"/>
</dbReference>
<protein>
    <submittedName>
        <fullName evidence="5">Helix-turn-helix domain-containing protein</fullName>
    </submittedName>
</protein>
<evidence type="ECO:0000256" key="1">
    <source>
        <dbReference type="ARBA" id="ARBA00023015"/>
    </source>
</evidence>
<dbReference type="InterPro" id="IPR018060">
    <property type="entry name" value="HTH_AraC"/>
</dbReference>
<evidence type="ECO:0000256" key="3">
    <source>
        <dbReference type="ARBA" id="ARBA00023163"/>
    </source>
</evidence>
<sequence length="246" mass="28012">MYSPKGNGKDKSFPTVQFSEAEPPQHLRGVVHRFLDLKTDGELHKDYEFHALPDACTYLVFDQHNVDVTGVSKLRAESQEFNLGRTFHFVNIRFLPGVWLGDLEQIAYGLVDTPYAGDLPLKDLNAQITGLEFENQQELLCQFVETLIEQGLLAPNPAIENILNNLDNIHNVADMAEISKLSTRQLQRTLKRTTGFPPHDFLKILRLQQSINGQDIWSYADQSHFINSFRKATGYSPGKYSKKYDV</sequence>
<dbReference type="PANTHER" id="PTHR46796">
    <property type="entry name" value="HTH-TYPE TRANSCRIPTIONAL ACTIVATOR RHAS-RELATED"/>
    <property type="match status" value="1"/>
</dbReference>
<dbReference type="InterPro" id="IPR050204">
    <property type="entry name" value="AraC_XylS_family_regulators"/>
</dbReference>
<dbReference type="RefSeq" id="WP_382166725.1">
    <property type="nucleotide sequence ID" value="NZ_JBHTBR010000004.1"/>
</dbReference>
<evidence type="ECO:0000259" key="4">
    <source>
        <dbReference type="PROSITE" id="PS01124"/>
    </source>
</evidence>
<evidence type="ECO:0000313" key="6">
    <source>
        <dbReference type="Proteomes" id="UP001596492"/>
    </source>
</evidence>
<gene>
    <name evidence="5" type="ORF">ACFQS8_07700</name>
</gene>
<accession>A0ABW2IK20</accession>
<keyword evidence="1" id="KW-0805">Transcription regulation</keyword>